<evidence type="ECO:0000313" key="1">
    <source>
        <dbReference type="EMBL" id="CAB4039394.1"/>
    </source>
</evidence>
<evidence type="ECO:0000313" key="2">
    <source>
        <dbReference type="Proteomes" id="UP001152795"/>
    </source>
</evidence>
<name>A0A6S7K945_PARCT</name>
<accession>A0A6S7K945</accession>
<dbReference type="PANTHER" id="PTHR34615:SF1">
    <property type="entry name" value="PX DOMAIN-CONTAINING PROTEIN"/>
    <property type="match status" value="1"/>
</dbReference>
<comment type="caution">
    <text evidence="1">The sequence shown here is derived from an EMBL/GenBank/DDBJ whole genome shotgun (WGS) entry which is preliminary data.</text>
</comment>
<dbReference type="OrthoDB" id="5978526at2759"/>
<organism evidence="1 2">
    <name type="scientific">Paramuricea clavata</name>
    <name type="common">Red gorgonian</name>
    <name type="synonym">Violescent sea-whip</name>
    <dbReference type="NCBI Taxonomy" id="317549"/>
    <lineage>
        <taxon>Eukaryota</taxon>
        <taxon>Metazoa</taxon>
        <taxon>Cnidaria</taxon>
        <taxon>Anthozoa</taxon>
        <taxon>Octocorallia</taxon>
        <taxon>Malacalcyonacea</taxon>
        <taxon>Plexauridae</taxon>
        <taxon>Paramuricea</taxon>
    </lineage>
</organism>
<dbReference type="EMBL" id="CACRXK020025328">
    <property type="protein sequence ID" value="CAB4039394.1"/>
    <property type="molecule type" value="Genomic_DNA"/>
</dbReference>
<proteinExistence type="predicted"/>
<gene>
    <name evidence="1" type="ORF">PACLA_8A014604</name>
</gene>
<keyword evidence="2" id="KW-1185">Reference proteome</keyword>
<protein>
    <submittedName>
        <fullName evidence="1">Uncharacterized protein</fullName>
    </submittedName>
</protein>
<dbReference type="AlphaFoldDB" id="A0A6S7K945"/>
<dbReference type="Proteomes" id="UP001152795">
    <property type="component" value="Unassembled WGS sequence"/>
</dbReference>
<reference evidence="1" key="1">
    <citation type="submission" date="2020-04" db="EMBL/GenBank/DDBJ databases">
        <authorList>
            <person name="Alioto T."/>
            <person name="Alioto T."/>
            <person name="Gomez Garrido J."/>
        </authorList>
    </citation>
    <scope>NUCLEOTIDE SEQUENCE</scope>
    <source>
        <strain evidence="1">A484AB</strain>
    </source>
</reference>
<feature type="non-terminal residue" evidence="1">
    <location>
        <position position="179"/>
    </location>
</feature>
<dbReference type="PANTHER" id="PTHR34615">
    <property type="entry name" value="PX DOMAIN-CONTAINING PROTEIN"/>
    <property type="match status" value="1"/>
</dbReference>
<sequence>MAALRIYEEELLFLAEDEGDLEDEELLGFYLYLTELPLPVPHRNYPWFELDKYTDEECVLNFRFQKVDVLHLVTALRLPNQFLCKNGTIAGSLGGLCVLLRRLAYPNRLTDMIAMFGRSKTELSMIFNNVVDFVFAQHHSLLSNLNVPWLAPEKLMEMTRAVHEKGAALDNVWGFVDGT</sequence>